<sequence length="168" mass="19049">MFKKASKEAWSVVKKSNMFMLAIGLLIGASFNSVVKSLAYDIILPPIAKLTGAESLEKWAWGPVLIGKFLAALLSFILVSAVIYVILMIVFLIRTKIDFRKILKLKQETPKEPEPTTEQLILIELRKLNEKFEKVDESKDTECVEHLQEQEANQNDDLAKSDNKKNIN</sequence>
<dbReference type="GO" id="GO:0016020">
    <property type="term" value="C:membrane"/>
    <property type="evidence" value="ECO:0007669"/>
    <property type="project" value="UniProtKB-SubCell"/>
</dbReference>
<dbReference type="Gene3D" id="1.10.1200.120">
    <property type="entry name" value="Large-conductance mechanosensitive channel, MscL, domain 1"/>
    <property type="match status" value="1"/>
</dbReference>
<comment type="subcellular location">
    <subcellularLocation>
        <location evidence="1">Membrane</location>
        <topology evidence="1">Multi-pass membrane protein</topology>
    </subcellularLocation>
</comment>
<evidence type="ECO:0000256" key="1">
    <source>
        <dbReference type="ARBA" id="ARBA00004141"/>
    </source>
</evidence>
<comment type="caution">
    <text evidence="7">The sequence shown here is derived from an EMBL/GenBank/DDBJ whole genome shotgun (WGS) entry which is preliminary data.</text>
</comment>
<dbReference type="InterPro" id="IPR036019">
    <property type="entry name" value="MscL_channel"/>
</dbReference>
<dbReference type="RefSeq" id="WP_141483665.1">
    <property type="nucleotide sequence ID" value="NZ_SMDN01000002.1"/>
</dbReference>
<name>A0A507SXX1_9BACT</name>
<dbReference type="PANTHER" id="PTHR30266:SF2">
    <property type="entry name" value="LARGE-CONDUCTANCE MECHANOSENSITIVE CHANNEL"/>
    <property type="match status" value="1"/>
</dbReference>
<evidence type="ECO:0000256" key="4">
    <source>
        <dbReference type="ARBA" id="ARBA00023136"/>
    </source>
</evidence>
<dbReference type="InterPro" id="IPR037673">
    <property type="entry name" value="MSC/AndL"/>
</dbReference>
<evidence type="ECO:0000256" key="3">
    <source>
        <dbReference type="ARBA" id="ARBA00022989"/>
    </source>
</evidence>
<keyword evidence="2 6" id="KW-0812">Transmembrane</keyword>
<dbReference type="PANTHER" id="PTHR30266">
    <property type="entry name" value="MECHANOSENSITIVE CHANNEL MSCL"/>
    <property type="match status" value="1"/>
</dbReference>
<protein>
    <submittedName>
        <fullName evidence="7">MscL family protein</fullName>
    </submittedName>
</protein>
<dbReference type="AlphaFoldDB" id="A0A507SXX1"/>
<feature type="compositionally biased region" description="Basic and acidic residues" evidence="5">
    <location>
        <begin position="157"/>
        <end position="168"/>
    </location>
</feature>
<evidence type="ECO:0000256" key="5">
    <source>
        <dbReference type="SAM" id="MobiDB-lite"/>
    </source>
</evidence>
<reference evidence="7 8" key="1">
    <citation type="submission" date="2019-03" db="EMBL/GenBank/DDBJ databases">
        <title>Characterization of a novel Mycoplasma cynos real-time PCR assay.</title>
        <authorList>
            <person name="Tallmadge R.L."/>
            <person name="Mitchell P.K."/>
            <person name="Goodman L."/>
        </authorList>
    </citation>
    <scope>NUCLEOTIDE SEQUENCE [LARGE SCALE GENOMIC DNA]</scope>
    <source>
        <strain evidence="7 8">1642</strain>
    </source>
</reference>
<keyword evidence="4 6" id="KW-0472">Membrane</keyword>
<feature type="region of interest" description="Disordered" evidence="5">
    <location>
        <begin position="147"/>
        <end position="168"/>
    </location>
</feature>
<evidence type="ECO:0000313" key="8">
    <source>
        <dbReference type="Proteomes" id="UP000320801"/>
    </source>
</evidence>
<evidence type="ECO:0000256" key="6">
    <source>
        <dbReference type="SAM" id="Phobius"/>
    </source>
</evidence>
<proteinExistence type="predicted"/>
<feature type="transmembrane region" description="Helical" evidence="6">
    <location>
        <begin position="69"/>
        <end position="93"/>
    </location>
</feature>
<dbReference type="GO" id="GO:0008381">
    <property type="term" value="F:mechanosensitive monoatomic ion channel activity"/>
    <property type="evidence" value="ECO:0007669"/>
    <property type="project" value="TreeGrafter"/>
</dbReference>
<keyword evidence="8" id="KW-1185">Reference proteome</keyword>
<organism evidence="7 8">
    <name type="scientific">Mycoplasmopsis mucosicanis</name>
    <dbReference type="NCBI Taxonomy" id="458208"/>
    <lineage>
        <taxon>Bacteria</taxon>
        <taxon>Bacillati</taxon>
        <taxon>Mycoplasmatota</taxon>
        <taxon>Mycoplasmoidales</taxon>
        <taxon>Metamycoplasmataceae</taxon>
        <taxon>Mycoplasmopsis</taxon>
    </lineage>
</organism>
<dbReference type="EMBL" id="SMDN01000002">
    <property type="protein sequence ID" value="TQC54083.1"/>
    <property type="molecule type" value="Genomic_DNA"/>
</dbReference>
<dbReference type="SUPFAM" id="SSF81330">
    <property type="entry name" value="Gated mechanosensitive channel"/>
    <property type="match status" value="1"/>
</dbReference>
<gene>
    <name evidence="7" type="ORF">E1I18_00565</name>
</gene>
<keyword evidence="3 6" id="KW-1133">Transmembrane helix</keyword>
<accession>A0A507SXX1</accession>
<evidence type="ECO:0000313" key="7">
    <source>
        <dbReference type="EMBL" id="TQC54083.1"/>
    </source>
</evidence>
<dbReference type="Pfam" id="PF01741">
    <property type="entry name" value="MscL"/>
    <property type="match status" value="1"/>
</dbReference>
<evidence type="ECO:0000256" key="2">
    <source>
        <dbReference type="ARBA" id="ARBA00022692"/>
    </source>
</evidence>
<dbReference type="OrthoDB" id="401231at2"/>
<dbReference type="Proteomes" id="UP000320801">
    <property type="component" value="Unassembled WGS sequence"/>
</dbReference>